<dbReference type="Proteomes" id="UP000251960">
    <property type="component" value="Chromosome 4"/>
</dbReference>
<organism evidence="1">
    <name type="scientific">Zea mays</name>
    <name type="common">Maize</name>
    <dbReference type="NCBI Taxonomy" id="4577"/>
    <lineage>
        <taxon>Eukaryota</taxon>
        <taxon>Viridiplantae</taxon>
        <taxon>Streptophyta</taxon>
        <taxon>Embryophyta</taxon>
        <taxon>Tracheophyta</taxon>
        <taxon>Spermatophyta</taxon>
        <taxon>Magnoliopsida</taxon>
        <taxon>Liliopsida</taxon>
        <taxon>Poales</taxon>
        <taxon>Poaceae</taxon>
        <taxon>PACMAD clade</taxon>
        <taxon>Panicoideae</taxon>
        <taxon>Andropogonodae</taxon>
        <taxon>Andropogoneae</taxon>
        <taxon>Tripsacinae</taxon>
        <taxon>Zea</taxon>
    </lineage>
</organism>
<evidence type="ECO:0000313" key="1">
    <source>
        <dbReference type="EMBL" id="PWZ25502.1"/>
    </source>
</evidence>
<name>A0A8J8YRE5_MAIZE</name>
<protein>
    <recommendedName>
        <fullName evidence="2">No apical meristem-associated C-terminal domain-containing protein</fullName>
    </recommendedName>
</protein>
<dbReference type="OrthoDB" id="693008at2759"/>
<accession>A0A8J8YRE5</accession>
<dbReference type="AlphaFoldDB" id="A0A8J8YRE5"/>
<proteinExistence type="predicted"/>
<dbReference type="EMBL" id="NCVQ01000005">
    <property type="protein sequence ID" value="PWZ25502.1"/>
    <property type="molecule type" value="Genomic_DNA"/>
</dbReference>
<dbReference type="PANTHER" id="PTHR45125:SF40">
    <property type="entry name" value="OS06G0117800 PROTEIN"/>
    <property type="match status" value="1"/>
</dbReference>
<comment type="caution">
    <text evidence="1">The sequence shown here is derived from an EMBL/GenBank/DDBJ whole genome shotgun (WGS) entry which is preliminary data.</text>
</comment>
<gene>
    <name evidence="1" type="ORF">Zm00014a_039000</name>
</gene>
<sequence length="171" mass="19528">MDASRSNLAGGSNPSQFANVESWNFDGCYYNIMDDENLQHNADVHEVQGLPSDDVEVHSTSATKKVARRAKNFSHQEDEVICSAWINGSQDAIIGMNQTSGGYWKRFADYYDKYKPEGSQRTQIAIQHMWKTIQKEVNKFCAYLSKIEHRNESGKVAEDRVTIILLTLLFW</sequence>
<dbReference type="PANTHER" id="PTHR45125">
    <property type="entry name" value="F21J9.4-RELATED"/>
    <property type="match status" value="1"/>
</dbReference>
<evidence type="ECO:0008006" key="2">
    <source>
        <dbReference type="Google" id="ProtNLM"/>
    </source>
</evidence>
<dbReference type="SMR" id="A0A8J8YRE5"/>
<reference evidence="1" key="1">
    <citation type="journal article" date="2018" name="Nat. Genet.">
        <title>Extensive intraspecific gene order and gene structural variations between Mo17 and other maize genomes.</title>
        <authorList>
            <person name="Sun S."/>
            <person name="Zhou Y."/>
            <person name="Chen J."/>
            <person name="Shi J."/>
            <person name="Zhao H."/>
            <person name="Zhao H."/>
            <person name="Song W."/>
            <person name="Zhang M."/>
            <person name="Cui Y."/>
            <person name="Dong X."/>
            <person name="Liu H."/>
            <person name="Ma X."/>
            <person name="Jiao Y."/>
            <person name="Wang B."/>
            <person name="Wei X."/>
            <person name="Stein J.C."/>
            <person name="Glaubitz J.C."/>
            <person name="Lu F."/>
            <person name="Yu G."/>
            <person name="Liang C."/>
            <person name="Fengler K."/>
            <person name="Li B."/>
            <person name="Rafalski A."/>
            <person name="Schnable P.S."/>
            <person name="Ware D.H."/>
            <person name="Buckler E.S."/>
            <person name="Lai J."/>
        </authorList>
    </citation>
    <scope>NUCLEOTIDE SEQUENCE [LARGE SCALE GENOMIC DNA]</scope>
    <source>
        <tissue evidence="1">Seedling</tissue>
    </source>
</reference>